<evidence type="ECO:0000256" key="6">
    <source>
        <dbReference type="ARBA" id="ARBA00023128"/>
    </source>
</evidence>
<name>A0AAD9NTF9_RIDPI</name>
<dbReference type="Proteomes" id="UP001209878">
    <property type="component" value="Unassembled WGS sequence"/>
</dbReference>
<dbReference type="InterPro" id="IPR040079">
    <property type="entry name" value="Glutathione_S-Trfase"/>
</dbReference>
<protein>
    <recommendedName>
        <fullName evidence="12">Metaxin-2</fullName>
    </recommendedName>
</protein>
<dbReference type="PANTHER" id="PTHR12289:SF38">
    <property type="entry name" value="METAXIN-2"/>
    <property type="match status" value="1"/>
</dbReference>
<dbReference type="AlphaFoldDB" id="A0AAD9NTF9"/>
<comment type="subcellular location">
    <subcellularLocation>
        <location evidence="1">Mitochondrion outer membrane</location>
    </subcellularLocation>
</comment>
<dbReference type="CDD" id="cd03211">
    <property type="entry name" value="GST_C_Metaxin2"/>
    <property type="match status" value="1"/>
</dbReference>
<dbReference type="Pfam" id="PF17171">
    <property type="entry name" value="GST_C_6"/>
    <property type="match status" value="1"/>
</dbReference>
<keyword evidence="4" id="KW-1000">Mitochondrion outer membrane</keyword>
<dbReference type="PANTHER" id="PTHR12289">
    <property type="entry name" value="METAXIN RELATED"/>
    <property type="match status" value="1"/>
</dbReference>
<dbReference type="Gene3D" id="1.20.1050.10">
    <property type="match status" value="1"/>
</dbReference>
<comment type="similarity">
    <text evidence="2">Belongs to the metaxin family.</text>
</comment>
<evidence type="ECO:0000256" key="3">
    <source>
        <dbReference type="ARBA" id="ARBA00022448"/>
    </source>
</evidence>
<evidence type="ECO:0000259" key="9">
    <source>
        <dbReference type="Pfam" id="PF17171"/>
    </source>
</evidence>
<dbReference type="GO" id="GO:0015031">
    <property type="term" value="P:protein transport"/>
    <property type="evidence" value="ECO:0007669"/>
    <property type="project" value="UniProtKB-KW"/>
</dbReference>
<dbReference type="SFLD" id="SFLDG01180">
    <property type="entry name" value="SUF1"/>
    <property type="match status" value="1"/>
</dbReference>
<dbReference type="GO" id="GO:0007005">
    <property type="term" value="P:mitochondrion organization"/>
    <property type="evidence" value="ECO:0007669"/>
    <property type="project" value="TreeGrafter"/>
</dbReference>
<dbReference type="InterPro" id="IPR036282">
    <property type="entry name" value="Glutathione-S-Trfase_C_sf"/>
</dbReference>
<evidence type="ECO:0008006" key="12">
    <source>
        <dbReference type="Google" id="ProtNLM"/>
    </source>
</evidence>
<evidence type="ECO:0000313" key="10">
    <source>
        <dbReference type="EMBL" id="KAK2180056.1"/>
    </source>
</evidence>
<evidence type="ECO:0000259" key="8">
    <source>
        <dbReference type="Pfam" id="PF10568"/>
    </source>
</evidence>
<dbReference type="Pfam" id="PF10568">
    <property type="entry name" value="Tom37"/>
    <property type="match status" value="1"/>
</dbReference>
<sequence>MTTLVTDAVSALSADQQILLPDFASCLSVKALLHMNDLHYQVELRVNAESMSPTGKVPFLKVNSFLVSEFDPTVAFIRAKGHSLSDHLNKLEQAEMRAYMALVDSVLINAELYFTWYDKVIWKEVTKPRHGALYSWPLNILLPLKKQFEVNRMLSSIGWTRKTFPEVCEDVKTCCQALSETLGDHLYFFGDRPTELDALVFGHLYSLLTISLPVSRVAETVEQFSNLLNFCRRIDDTYFKDKQRKWDN</sequence>
<evidence type="ECO:0000313" key="11">
    <source>
        <dbReference type="Proteomes" id="UP001209878"/>
    </source>
</evidence>
<evidence type="ECO:0000256" key="1">
    <source>
        <dbReference type="ARBA" id="ARBA00004294"/>
    </source>
</evidence>
<accession>A0AAD9NTF9</accession>
<feature type="domain" description="Metaxin glutathione S-transferase" evidence="9">
    <location>
        <begin position="172"/>
        <end position="234"/>
    </location>
</feature>
<dbReference type="SFLD" id="SFLDS00019">
    <property type="entry name" value="Glutathione_Transferase_(cytos"/>
    <property type="match status" value="1"/>
</dbReference>
<evidence type="ECO:0000256" key="7">
    <source>
        <dbReference type="ARBA" id="ARBA00023136"/>
    </source>
</evidence>
<reference evidence="10" key="1">
    <citation type="journal article" date="2023" name="Mol. Biol. Evol.">
        <title>Third-Generation Sequencing Reveals the Adaptive Role of the Epigenome in Three Deep-Sea Polychaetes.</title>
        <authorList>
            <person name="Perez M."/>
            <person name="Aroh O."/>
            <person name="Sun Y."/>
            <person name="Lan Y."/>
            <person name="Juniper S.K."/>
            <person name="Young C.R."/>
            <person name="Angers B."/>
            <person name="Qian P.Y."/>
        </authorList>
    </citation>
    <scope>NUCLEOTIDE SEQUENCE</scope>
    <source>
        <strain evidence="10">R07B-5</strain>
    </source>
</reference>
<dbReference type="InterPro" id="IPR033468">
    <property type="entry name" value="Metaxin_GST"/>
</dbReference>
<keyword evidence="7" id="KW-0472">Membrane</keyword>
<proteinExistence type="inferred from homology"/>
<keyword evidence="6" id="KW-0496">Mitochondrion</keyword>
<organism evidence="10 11">
    <name type="scientific">Ridgeia piscesae</name>
    <name type="common">Tubeworm</name>
    <dbReference type="NCBI Taxonomy" id="27915"/>
    <lineage>
        <taxon>Eukaryota</taxon>
        <taxon>Metazoa</taxon>
        <taxon>Spiralia</taxon>
        <taxon>Lophotrochozoa</taxon>
        <taxon>Annelida</taxon>
        <taxon>Polychaeta</taxon>
        <taxon>Sedentaria</taxon>
        <taxon>Canalipalpata</taxon>
        <taxon>Sabellida</taxon>
        <taxon>Siboglinidae</taxon>
        <taxon>Ridgeia</taxon>
    </lineage>
</organism>
<gene>
    <name evidence="10" type="ORF">NP493_460g04025</name>
</gene>
<dbReference type="SUPFAM" id="SSF47616">
    <property type="entry name" value="GST C-terminal domain-like"/>
    <property type="match status" value="1"/>
</dbReference>
<keyword evidence="11" id="KW-1185">Reference proteome</keyword>
<keyword evidence="5" id="KW-0653">Protein transport</keyword>
<evidence type="ECO:0000256" key="5">
    <source>
        <dbReference type="ARBA" id="ARBA00022927"/>
    </source>
</evidence>
<keyword evidence="3" id="KW-0813">Transport</keyword>
<dbReference type="GO" id="GO:0001401">
    <property type="term" value="C:SAM complex"/>
    <property type="evidence" value="ECO:0007669"/>
    <property type="project" value="InterPro"/>
</dbReference>
<dbReference type="EMBL" id="JAODUO010000460">
    <property type="protein sequence ID" value="KAK2180056.1"/>
    <property type="molecule type" value="Genomic_DNA"/>
</dbReference>
<comment type="caution">
    <text evidence="10">The sequence shown here is derived from an EMBL/GenBank/DDBJ whole genome shotgun (WGS) entry which is preliminary data.</text>
</comment>
<evidence type="ECO:0000256" key="4">
    <source>
        <dbReference type="ARBA" id="ARBA00022787"/>
    </source>
</evidence>
<dbReference type="InterPro" id="IPR050931">
    <property type="entry name" value="Mito_Protein_Transport_Metaxin"/>
</dbReference>
<evidence type="ECO:0000256" key="2">
    <source>
        <dbReference type="ARBA" id="ARBA00009170"/>
    </source>
</evidence>
<feature type="domain" description="Mitochondrial outer membrane transport complex Sam37/metaxin N-terminal" evidence="8">
    <location>
        <begin position="26"/>
        <end position="147"/>
    </location>
</feature>
<dbReference type="InterPro" id="IPR019564">
    <property type="entry name" value="Sam37/metaxin_N"/>
</dbReference>